<dbReference type="PANTHER" id="PTHR30203:SF24">
    <property type="entry name" value="BLR4935 PROTEIN"/>
    <property type="match status" value="1"/>
</dbReference>
<evidence type="ECO:0000256" key="1">
    <source>
        <dbReference type="ARBA" id="ARBA00007613"/>
    </source>
</evidence>
<comment type="similarity">
    <text evidence="1">Belongs to the outer membrane factor (OMF) (TC 1.B.17) family.</text>
</comment>
<dbReference type="Gene3D" id="1.20.1600.10">
    <property type="entry name" value="Outer membrane efflux proteins (OEP)"/>
    <property type="match status" value="1"/>
</dbReference>
<accession>A0A532V435</accession>
<name>A0A532V435_UNCT6</name>
<gene>
    <name evidence="2" type="ORF">CEE36_07835</name>
</gene>
<reference evidence="2 3" key="1">
    <citation type="submission" date="2017-06" db="EMBL/GenBank/DDBJ databases">
        <title>Novel microbial phyla capable of carbon fixation and sulfur reduction in deep-sea sediments.</title>
        <authorList>
            <person name="Huang J."/>
            <person name="Baker B."/>
            <person name="Wang Y."/>
        </authorList>
    </citation>
    <scope>NUCLEOTIDE SEQUENCE [LARGE SCALE GENOMIC DNA]</scope>
    <source>
        <strain evidence="2">B3_TA06</strain>
    </source>
</reference>
<dbReference type="Pfam" id="PF02321">
    <property type="entry name" value="OEP"/>
    <property type="match status" value="2"/>
</dbReference>
<organism evidence="2 3">
    <name type="scientific">candidate division TA06 bacterium B3_TA06</name>
    <dbReference type="NCBI Taxonomy" id="2012487"/>
    <lineage>
        <taxon>Bacteria</taxon>
        <taxon>Bacteria division TA06</taxon>
    </lineage>
</organism>
<dbReference type="PANTHER" id="PTHR30203">
    <property type="entry name" value="OUTER MEMBRANE CATION EFFLUX PROTEIN"/>
    <property type="match status" value="1"/>
</dbReference>
<dbReference type="InterPro" id="IPR003423">
    <property type="entry name" value="OMP_efflux"/>
</dbReference>
<dbReference type="AlphaFoldDB" id="A0A532V435"/>
<dbReference type="InterPro" id="IPR010131">
    <property type="entry name" value="MdtP/NodT-like"/>
</dbReference>
<evidence type="ECO:0008006" key="4">
    <source>
        <dbReference type="Google" id="ProtNLM"/>
    </source>
</evidence>
<dbReference type="GO" id="GO:0015562">
    <property type="term" value="F:efflux transmembrane transporter activity"/>
    <property type="evidence" value="ECO:0007669"/>
    <property type="project" value="InterPro"/>
</dbReference>
<evidence type="ECO:0000313" key="2">
    <source>
        <dbReference type="EMBL" id="TKJ41955.1"/>
    </source>
</evidence>
<dbReference type="EMBL" id="NJBO01000012">
    <property type="protein sequence ID" value="TKJ41955.1"/>
    <property type="molecule type" value="Genomic_DNA"/>
</dbReference>
<proteinExistence type="inferred from homology"/>
<dbReference type="Proteomes" id="UP000317778">
    <property type="component" value="Unassembled WGS sequence"/>
</dbReference>
<evidence type="ECO:0000313" key="3">
    <source>
        <dbReference type="Proteomes" id="UP000317778"/>
    </source>
</evidence>
<comment type="caution">
    <text evidence="2">The sequence shown here is derived from an EMBL/GenBank/DDBJ whole genome shotgun (WGS) entry which is preliminary data.</text>
</comment>
<dbReference type="SUPFAM" id="SSF56954">
    <property type="entry name" value="Outer membrane efflux proteins (OEP)"/>
    <property type="match status" value="1"/>
</dbReference>
<protein>
    <recommendedName>
        <fullName evidence="4">Transporter</fullName>
    </recommendedName>
</protein>
<sequence>MRVKHFSKGIVLALIFTIIVGYASEVLILEEALEEAMRNNPTILAADAQVDAASARVLPSFLWPDPSFEVMWMNIPPGSLDPADAGMRQYAVSQMIAFPGKTLARGTAMAAKQDMVEAQSDATVSRTLADVERAYWTVYRLSRDRDILNESLVLLGQLLASARSRYATGATPQAEVLRAQLARSEVEVKLIGLEEKLDASGVELALLLGRESDDLPKLPDEIPVEFTSADLPPTESAPMIEASEAKLRASRRQLTGSWLALAPDFMAAYRWREADGGMGSGDVMVGITLPIWVWPKGSNRITEASAERKVAIYQNQATSNQVETMYAKLTAKLTASRAEIERIQHEVLPLAEQALASSRLAYETGAVEFNTLLEVERSWRSARMSLEASRFEYQTSLADLRALLGGYEIKRETR</sequence>